<protein>
    <submittedName>
        <fullName evidence="1">Uncharacterized protein</fullName>
    </submittedName>
</protein>
<proteinExistence type="predicted"/>
<evidence type="ECO:0000313" key="1">
    <source>
        <dbReference type="EMBL" id="KYO47654.1"/>
    </source>
</evidence>
<name>A0A151PFE4_ALLMI</name>
<keyword evidence="2" id="KW-1185">Reference proteome</keyword>
<gene>
    <name evidence="1" type="ORF">Y1Q_0019743</name>
</gene>
<dbReference type="AlphaFoldDB" id="A0A151PFE4"/>
<organism evidence="1 2">
    <name type="scientific">Alligator mississippiensis</name>
    <name type="common">American alligator</name>
    <dbReference type="NCBI Taxonomy" id="8496"/>
    <lineage>
        <taxon>Eukaryota</taxon>
        <taxon>Metazoa</taxon>
        <taxon>Chordata</taxon>
        <taxon>Craniata</taxon>
        <taxon>Vertebrata</taxon>
        <taxon>Euteleostomi</taxon>
        <taxon>Archelosauria</taxon>
        <taxon>Archosauria</taxon>
        <taxon>Crocodylia</taxon>
        <taxon>Alligatoridae</taxon>
        <taxon>Alligatorinae</taxon>
        <taxon>Alligator</taxon>
    </lineage>
</organism>
<accession>A0A151PFE4</accession>
<dbReference type="Proteomes" id="UP000050525">
    <property type="component" value="Unassembled WGS sequence"/>
</dbReference>
<comment type="caution">
    <text evidence="1">The sequence shown here is derived from an EMBL/GenBank/DDBJ whole genome shotgun (WGS) entry which is preliminary data.</text>
</comment>
<sequence>MELEMKSSLKFAGENRAWPSSPLNQWKARFDFSGPTSLLENHLRQVKQYCTHDEDSHRVWSPQRDKIHRSLWCLRREKPLLVQATLCLAWTTLARGIAPSHSAAVALRAITELKILSGV</sequence>
<dbReference type="EMBL" id="AKHW03000416">
    <property type="protein sequence ID" value="KYO47654.1"/>
    <property type="molecule type" value="Genomic_DNA"/>
</dbReference>
<reference evidence="1 2" key="1">
    <citation type="journal article" date="2012" name="Genome Biol.">
        <title>Sequencing three crocodilian genomes to illuminate the evolution of archosaurs and amniotes.</title>
        <authorList>
            <person name="St John J.A."/>
            <person name="Braun E.L."/>
            <person name="Isberg S.R."/>
            <person name="Miles L.G."/>
            <person name="Chong A.Y."/>
            <person name="Gongora J."/>
            <person name="Dalzell P."/>
            <person name="Moran C."/>
            <person name="Bed'hom B."/>
            <person name="Abzhanov A."/>
            <person name="Burgess S.C."/>
            <person name="Cooksey A.M."/>
            <person name="Castoe T.A."/>
            <person name="Crawford N.G."/>
            <person name="Densmore L.D."/>
            <person name="Drew J.C."/>
            <person name="Edwards S.V."/>
            <person name="Faircloth B.C."/>
            <person name="Fujita M.K."/>
            <person name="Greenwold M.J."/>
            <person name="Hoffmann F.G."/>
            <person name="Howard J.M."/>
            <person name="Iguchi T."/>
            <person name="Janes D.E."/>
            <person name="Khan S.Y."/>
            <person name="Kohno S."/>
            <person name="de Koning A.J."/>
            <person name="Lance S.L."/>
            <person name="McCarthy F.M."/>
            <person name="McCormack J.E."/>
            <person name="Merchant M.E."/>
            <person name="Peterson D.G."/>
            <person name="Pollock D.D."/>
            <person name="Pourmand N."/>
            <person name="Raney B.J."/>
            <person name="Roessler K.A."/>
            <person name="Sanford J.R."/>
            <person name="Sawyer R.H."/>
            <person name="Schmidt C.J."/>
            <person name="Triplett E.W."/>
            <person name="Tuberville T.D."/>
            <person name="Venegas-Anaya M."/>
            <person name="Howard J.T."/>
            <person name="Jarvis E.D."/>
            <person name="Guillette L.J.Jr."/>
            <person name="Glenn T.C."/>
            <person name="Green R.E."/>
            <person name="Ray D.A."/>
        </authorList>
    </citation>
    <scope>NUCLEOTIDE SEQUENCE [LARGE SCALE GENOMIC DNA]</scope>
    <source>
        <strain evidence="1">KSC_2009_1</strain>
    </source>
</reference>
<evidence type="ECO:0000313" key="2">
    <source>
        <dbReference type="Proteomes" id="UP000050525"/>
    </source>
</evidence>